<dbReference type="Proteomes" id="UP001218188">
    <property type="component" value="Unassembled WGS sequence"/>
</dbReference>
<proteinExistence type="predicted"/>
<feature type="region of interest" description="Disordered" evidence="1">
    <location>
        <begin position="57"/>
        <end position="83"/>
    </location>
</feature>
<keyword evidence="3" id="KW-1185">Reference proteome</keyword>
<evidence type="ECO:0000313" key="3">
    <source>
        <dbReference type="Proteomes" id="UP001218188"/>
    </source>
</evidence>
<gene>
    <name evidence="2" type="ORF">C8F04DRAFT_1181851</name>
</gene>
<name>A0AAD6SXF8_9AGAR</name>
<evidence type="ECO:0000256" key="1">
    <source>
        <dbReference type="SAM" id="MobiDB-lite"/>
    </source>
</evidence>
<protein>
    <submittedName>
        <fullName evidence="2">Uncharacterized protein</fullName>
    </submittedName>
</protein>
<feature type="compositionally biased region" description="Polar residues" evidence="1">
    <location>
        <begin position="68"/>
        <end position="78"/>
    </location>
</feature>
<sequence length="202" mass="23110">MHVLRTPQLWWLRTLPGRRLNQVEGTDVERLITRETQPARPRLRSFEGNYEEARYWTPAPLGERPRTPQHNESSTPKVTSPHVEDNALGLQRKLWMREITRPYHLVFLDGPGRAALAFAGLHGFRRVGQEQVVLRSALIESIDYCGTETRGKCMGNYKGYGSCAYVGLEVQLLASSLWACVRATLQQDQSLASRRVHEERTQ</sequence>
<accession>A0AAD6SXF8</accession>
<organism evidence="2 3">
    <name type="scientific">Mycena alexandri</name>
    <dbReference type="NCBI Taxonomy" id="1745969"/>
    <lineage>
        <taxon>Eukaryota</taxon>
        <taxon>Fungi</taxon>
        <taxon>Dikarya</taxon>
        <taxon>Basidiomycota</taxon>
        <taxon>Agaricomycotina</taxon>
        <taxon>Agaricomycetes</taxon>
        <taxon>Agaricomycetidae</taxon>
        <taxon>Agaricales</taxon>
        <taxon>Marasmiineae</taxon>
        <taxon>Mycenaceae</taxon>
        <taxon>Mycena</taxon>
    </lineage>
</organism>
<reference evidence="2" key="1">
    <citation type="submission" date="2023-03" db="EMBL/GenBank/DDBJ databases">
        <title>Massive genome expansion in bonnet fungi (Mycena s.s.) driven by repeated elements and novel gene families across ecological guilds.</title>
        <authorList>
            <consortium name="Lawrence Berkeley National Laboratory"/>
            <person name="Harder C.B."/>
            <person name="Miyauchi S."/>
            <person name="Viragh M."/>
            <person name="Kuo A."/>
            <person name="Thoen E."/>
            <person name="Andreopoulos B."/>
            <person name="Lu D."/>
            <person name="Skrede I."/>
            <person name="Drula E."/>
            <person name="Henrissat B."/>
            <person name="Morin E."/>
            <person name="Kohler A."/>
            <person name="Barry K."/>
            <person name="LaButti K."/>
            <person name="Morin E."/>
            <person name="Salamov A."/>
            <person name="Lipzen A."/>
            <person name="Mereny Z."/>
            <person name="Hegedus B."/>
            <person name="Baldrian P."/>
            <person name="Stursova M."/>
            <person name="Weitz H."/>
            <person name="Taylor A."/>
            <person name="Grigoriev I.V."/>
            <person name="Nagy L.G."/>
            <person name="Martin F."/>
            <person name="Kauserud H."/>
        </authorList>
    </citation>
    <scope>NUCLEOTIDE SEQUENCE</scope>
    <source>
        <strain evidence="2">CBHHK200</strain>
    </source>
</reference>
<dbReference type="EMBL" id="JARJCM010000047">
    <property type="protein sequence ID" value="KAJ7035821.1"/>
    <property type="molecule type" value="Genomic_DNA"/>
</dbReference>
<evidence type="ECO:0000313" key="2">
    <source>
        <dbReference type="EMBL" id="KAJ7035821.1"/>
    </source>
</evidence>
<comment type="caution">
    <text evidence="2">The sequence shown here is derived from an EMBL/GenBank/DDBJ whole genome shotgun (WGS) entry which is preliminary data.</text>
</comment>
<dbReference type="AlphaFoldDB" id="A0AAD6SXF8"/>